<keyword evidence="10" id="KW-1185">Reference proteome</keyword>
<feature type="transmembrane region" description="Helical" evidence="8">
    <location>
        <begin position="73"/>
        <end position="91"/>
    </location>
</feature>
<dbReference type="InterPro" id="IPR003445">
    <property type="entry name" value="Cat_transpt"/>
</dbReference>
<name>A0A2T6BAS4_9RHOB</name>
<comment type="subcellular location">
    <subcellularLocation>
        <location evidence="1">Cell membrane</location>
        <topology evidence="1">Multi-pass membrane protein</topology>
    </subcellularLocation>
</comment>
<proteinExistence type="predicted"/>
<sequence length="506" mass="53631">MPMRRLLNLPLLVILMGIATAAMLVPAAYAFAHRDYPVGRAFAYGALIFSILTGMIALATANWQPRDARHSHLKALVGAYLVLPLMLAVPLNEAVRDTSFVNAWFEMLSSFTTTGATVYETPGRLSDSLHLWRALVGWLGGFFILLMGVAVLLPMNLGGMEVLAGRGTPGAGAPQITRIADPSQRVTRFAVQLFPAYAGFTLVLWCGLVLMGEAGFRALCLAMATVSTSGIMPGGNAGVSGSGIPGEILIALFLLPAITRRAYPAGPALGERARSLPYDPELRMAAAIVFVVTGVLFLRHWVGAIENAEGQNLVSFLRVLWGTAFTTLSFLTTTGLPSSQWAAAQLWSGLETHGLILLGLAMIGGGVATTAGGVKLLRVYALFRHGQREMERLIHPHSIGGQGTVARRLRGEGARLAWVFFMLFAVSIAVIVAALTLTGQGFDQSLILAISALSTTGPIASFAGESAVLFSALGTPAKLVLGFAMVLGRVEALALLALLAPEQWRK</sequence>
<evidence type="ECO:0000256" key="2">
    <source>
        <dbReference type="ARBA" id="ARBA00022448"/>
    </source>
</evidence>
<keyword evidence="3" id="KW-1003">Cell membrane</keyword>
<keyword evidence="2" id="KW-0813">Transport</keyword>
<organism evidence="9 10">
    <name type="scientific">Gemmobacter caeni</name>
    <dbReference type="NCBI Taxonomy" id="589035"/>
    <lineage>
        <taxon>Bacteria</taxon>
        <taxon>Pseudomonadati</taxon>
        <taxon>Pseudomonadota</taxon>
        <taxon>Alphaproteobacteria</taxon>
        <taxon>Rhodobacterales</taxon>
        <taxon>Paracoccaceae</taxon>
        <taxon>Gemmobacter</taxon>
    </lineage>
</organism>
<dbReference type="GO" id="GO:0005886">
    <property type="term" value="C:plasma membrane"/>
    <property type="evidence" value="ECO:0007669"/>
    <property type="project" value="UniProtKB-SubCell"/>
</dbReference>
<dbReference type="GO" id="GO:0008324">
    <property type="term" value="F:monoatomic cation transmembrane transporter activity"/>
    <property type="evidence" value="ECO:0007669"/>
    <property type="project" value="InterPro"/>
</dbReference>
<accession>A0A2T6BAS4</accession>
<dbReference type="Pfam" id="PF02386">
    <property type="entry name" value="TrkH"/>
    <property type="match status" value="1"/>
</dbReference>
<dbReference type="PANTHER" id="PTHR32024">
    <property type="entry name" value="TRK SYSTEM POTASSIUM UPTAKE PROTEIN TRKG-RELATED"/>
    <property type="match status" value="1"/>
</dbReference>
<protein>
    <submittedName>
        <fullName evidence="9">Trk system potassium uptake protein TrkH</fullName>
    </submittedName>
</protein>
<feature type="transmembrane region" description="Helical" evidence="8">
    <location>
        <begin position="131"/>
        <end position="153"/>
    </location>
</feature>
<keyword evidence="6" id="KW-0406">Ion transport</keyword>
<dbReference type="Proteomes" id="UP000244224">
    <property type="component" value="Unassembled WGS sequence"/>
</dbReference>
<evidence type="ECO:0000256" key="8">
    <source>
        <dbReference type="SAM" id="Phobius"/>
    </source>
</evidence>
<feature type="transmembrane region" description="Helical" evidence="8">
    <location>
        <begin position="416"/>
        <end position="437"/>
    </location>
</feature>
<dbReference type="AlphaFoldDB" id="A0A2T6BAS4"/>
<feature type="transmembrane region" description="Helical" evidence="8">
    <location>
        <begin position="283"/>
        <end position="302"/>
    </location>
</feature>
<evidence type="ECO:0000256" key="7">
    <source>
        <dbReference type="ARBA" id="ARBA00023136"/>
    </source>
</evidence>
<feature type="transmembrane region" description="Helical" evidence="8">
    <location>
        <begin position="42"/>
        <end position="61"/>
    </location>
</feature>
<reference evidence="9 10" key="1">
    <citation type="submission" date="2018-04" db="EMBL/GenBank/DDBJ databases">
        <title>Genomic Encyclopedia of Archaeal and Bacterial Type Strains, Phase II (KMG-II): from individual species to whole genera.</title>
        <authorList>
            <person name="Goeker M."/>
        </authorList>
    </citation>
    <scope>NUCLEOTIDE SEQUENCE [LARGE SCALE GENOMIC DNA]</scope>
    <source>
        <strain evidence="9 10">DSM 21823</strain>
    </source>
</reference>
<evidence type="ECO:0000256" key="1">
    <source>
        <dbReference type="ARBA" id="ARBA00004651"/>
    </source>
</evidence>
<feature type="transmembrane region" description="Helical" evidence="8">
    <location>
        <begin position="189"/>
        <end position="210"/>
    </location>
</feature>
<evidence type="ECO:0000313" key="10">
    <source>
        <dbReference type="Proteomes" id="UP000244224"/>
    </source>
</evidence>
<comment type="caution">
    <text evidence="9">The sequence shown here is derived from an EMBL/GenBank/DDBJ whole genome shotgun (WGS) entry which is preliminary data.</text>
</comment>
<gene>
    <name evidence="9" type="ORF">C8N34_10140</name>
</gene>
<keyword evidence="5 8" id="KW-1133">Transmembrane helix</keyword>
<feature type="transmembrane region" description="Helical" evidence="8">
    <location>
        <begin position="479"/>
        <end position="500"/>
    </location>
</feature>
<dbReference type="PANTHER" id="PTHR32024:SF3">
    <property type="entry name" value="TRK SYSTEM POTASSIUM UPTAKE PROTEIN"/>
    <property type="match status" value="1"/>
</dbReference>
<evidence type="ECO:0000313" key="9">
    <source>
        <dbReference type="EMBL" id="PTX53128.1"/>
    </source>
</evidence>
<dbReference type="EMBL" id="QBKP01000001">
    <property type="protein sequence ID" value="PTX53128.1"/>
    <property type="molecule type" value="Genomic_DNA"/>
</dbReference>
<feature type="transmembrane region" description="Helical" evidence="8">
    <location>
        <begin position="314"/>
        <end position="336"/>
    </location>
</feature>
<keyword evidence="4 8" id="KW-0812">Transmembrane</keyword>
<evidence type="ECO:0000256" key="3">
    <source>
        <dbReference type="ARBA" id="ARBA00022475"/>
    </source>
</evidence>
<keyword evidence="7 8" id="KW-0472">Membrane</keyword>
<evidence type="ECO:0000256" key="4">
    <source>
        <dbReference type="ARBA" id="ARBA00022692"/>
    </source>
</evidence>
<evidence type="ECO:0000256" key="6">
    <source>
        <dbReference type="ARBA" id="ARBA00023065"/>
    </source>
</evidence>
<feature type="transmembrane region" description="Helical" evidence="8">
    <location>
        <begin position="356"/>
        <end position="383"/>
    </location>
</feature>
<dbReference type="GO" id="GO:0030001">
    <property type="term" value="P:metal ion transport"/>
    <property type="evidence" value="ECO:0007669"/>
    <property type="project" value="UniProtKB-ARBA"/>
</dbReference>
<evidence type="ECO:0000256" key="5">
    <source>
        <dbReference type="ARBA" id="ARBA00022989"/>
    </source>
</evidence>